<dbReference type="Pfam" id="PF08407">
    <property type="entry name" value="Chitin_synth_1N"/>
    <property type="match status" value="1"/>
</dbReference>
<evidence type="ECO:0000313" key="13">
    <source>
        <dbReference type="EMBL" id="KAA8902141.1"/>
    </source>
</evidence>
<feature type="transmembrane region" description="Helical" evidence="11">
    <location>
        <begin position="1078"/>
        <end position="1104"/>
    </location>
</feature>
<evidence type="ECO:0000256" key="9">
    <source>
        <dbReference type="ARBA" id="ARBA00023316"/>
    </source>
</evidence>
<accession>A0A642UPV1</accession>
<proteinExistence type="predicted"/>
<organism evidence="13 14">
    <name type="scientific">Diutina rugosa</name>
    <name type="common">Yeast</name>
    <name type="synonym">Candida rugosa</name>
    <dbReference type="NCBI Taxonomy" id="5481"/>
    <lineage>
        <taxon>Eukaryota</taxon>
        <taxon>Fungi</taxon>
        <taxon>Dikarya</taxon>
        <taxon>Ascomycota</taxon>
        <taxon>Saccharomycotina</taxon>
        <taxon>Pichiomycetes</taxon>
        <taxon>Debaryomycetaceae</taxon>
        <taxon>Diutina</taxon>
    </lineage>
</organism>
<sequence length="1137" mass="128142">MSDPFGNFSDDDLFDETTPVADDAGAAGAAGAAAGTATGAVANATGTASGRHSRRASAQMTPSMAMPQYDSSNPFAYSQQRMPPGMGQGSFSQYSQPYHQAPPPGMGYTPSFGMSHHGSTYGMVMPNGTGGAMSSLHSMGAHSMGGMPPQGTGEPRKKGVSFQEEPVYPQSIYHPQFPQQQLMDEINQYELERFDTYDTNGNPNPNLRHSEYMRPYSSMMTFTGDDYMINPLQDADDDDNLDPFGDDDSLFSETGEEIVRRGNTIKRSGTVGRKGTLRSRKDGTYYQDDFDNFEPRLNYTKTIKKARLVNGNYVIDAPVPKALLDTFGKKITDGGREMSYMRYTGVTCGPSNFIHYNYSLRQELYSPPRETEIFVVITMYNEDEVLLGRTLLGVMENIKNLTNRADPVWGEDSWKKVVVCIVGDGRVEFNKRAEALLTALGLFQEGYAKSKVNNRQVKAHLYEYTTTVGIDAVNERVHLNNNSTPVQLMFCLKERNSRKINSHRWAFQAFCPIINPRVIMLLDCGTKPAKDAFFYLWRSFRDPNVAGACGEMQAALGPGRKLLANPLVAAQNFEYKISNILDKPMESVFGFISVLPGAFSAYRWDALLNVNGEGPLEKYFKGEYLHQATQVAPLKEKKTKDDDESGTSKDTQDGLFDDEASKAPPKFEDQQHGVEWHDDEDDERAVKERNFQEAGIFTSNMYLAEDRILCFELVAKKDHHYILKYINEAKAETDVPEQIDDFVLQRRRWLNGSLFAASYAVFHWTKIWKSKHSLFRKMWLQLEFYYQLVTITVSWFSIASFFLVFRILTVNLGADDMNFSAGKYIAVVLFWFYIAAVVTSFVLAFGNTPRATKRIYQLIAICFAVLMAYMMFAAIYLAVKTVIGVLKDYDGKFVGEMLFTNYKFRDLLLSTVSTYVLYFVGAILYGEPSFMFTSFIQYVLLSPTYVNVLTIYAFSNIHDVSWGTRDQATAKNLGSAKTTGENNDLVMIVPGVSEELNESYMNTLEELREVPPHVEQVVDKKKRDDAYYAFVRTMTVLVWMLTNGILIAIVLRTAGVDVFYGTATTLNKDGSLGGNTTVFLTVILWIVAGLAAFRFIGCVLYLLIKIFRPITWKWIARREMKRAMKAESHRALEQEQE</sequence>
<keyword evidence="6 11" id="KW-0812">Transmembrane</keyword>
<feature type="transmembrane region" description="Helical" evidence="11">
    <location>
        <begin position="1029"/>
        <end position="1051"/>
    </location>
</feature>
<evidence type="ECO:0000256" key="1">
    <source>
        <dbReference type="ARBA" id="ARBA00004651"/>
    </source>
</evidence>
<feature type="region of interest" description="Disordered" evidence="10">
    <location>
        <begin position="45"/>
        <end position="76"/>
    </location>
</feature>
<keyword evidence="9" id="KW-0961">Cell wall biogenesis/degradation</keyword>
<dbReference type="InterPro" id="IPR013616">
    <property type="entry name" value="Chitin_synth_N"/>
</dbReference>
<keyword evidence="14" id="KW-1185">Reference proteome</keyword>
<dbReference type="GeneID" id="54781586"/>
<dbReference type="GO" id="GO:0004100">
    <property type="term" value="F:chitin synthase activity"/>
    <property type="evidence" value="ECO:0007669"/>
    <property type="project" value="UniProtKB-EC"/>
</dbReference>
<dbReference type="PANTHER" id="PTHR22914:SF9">
    <property type="entry name" value="CHITIN SYNTHASE 1"/>
    <property type="match status" value="1"/>
</dbReference>
<dbReference type="OMA" id="EIMVCIT"/>
<keyword evidence="5" id="KW-0808">Transferase</keyword>
<feature type="compositionally biased region" description="Low complexity" evidence="10">
    <location>
        <begin position="17"/>
        <end position="26"/>
    </location>
</feature>
<dbReference type="AlphaFoldDB" id="A0A642UPV1"/>
<evidence type="ECO:0000256" key="3">
    <source>
        <dbReference type="ARBA" id="ARBA00022475"/>
    </source>
</evidence>
<dbReference type="OrthoDB" id="26569at2759"/>
<dbReference type="EC" id="2.4.1.16" evidence="2"/>
<feature type="domain" description="Chitin synthase N-terminal" evidence="12">
    <location>
        <begin position="301"/>
        <end position="372"/>
    </location>
</feature>
<keyword evidence="8 11" id="KW-0472">Membrane</keyword>
<dbReference type="GO" id="GO:0006031">
    <property type="term" value="P:chitin biosynthetic process"/>
    <property type="evidence" value="ECO:0007669"/>
    <property type="project" value="TreeGrafter"/>
</dbReference>
<protein>
    <recommendedName>
        <fullName evidence="2">chitin synthase</fullName>
        <ecNumber evidence="2">2.4.1.16</ecNumber>
    </recommendedName>
</protein>
<dbReference type="GO" id="GO:0071555">
    <property type="term" value="P:cell wall organization"/>
    <property type="evidence" value="ECO:0007669"/>
    <property type="project" value="UniProtKB-KW"/>
</dbReference>
<evidence type="ECO:0000256" key="5">
    <source>
        <dbReference type="ARBA" id="ARBA00022679"/>
    </source>
</evidence>
<comment type="caution">
    <text evidence="13">The sequence shown here is derived from an EMBL/GenBank/DDBJ whole genome shotgun (WGS) entry which is preliminary data.</text>
</comment>
<feature type="transmembrane region" description="Helical" evidence="11">
    <location>
        <begin position="907"/>
        <end position="926"/>
    </location>
</feature>
<dbReference type="Proteomes" id="UP000449547">
    <property type="component" value="Unassembled WGS sequence"/>
</dbReference>
<dbReference type="EMBL" id="SWFT01000092">
    <property type="protein sequence ID" value="KAA8902141.1"/>
    <property type="molecule type" value="Genomic_DNA"/>
</dbReference>
<feature type="transmembrane region" description="Helical" evidence="11">
    <location>
        <begin position="824"/>
        <end position="846"/>
    </location>
</feature>
<evidence type="ECO:0000259" key="12">
    <source>
        <dbReference type="Pfam" id="PF08407"/>
    </source>
</evidence>
<feature type="region of interest" description="Disordered" evidence="10">
    <location>
        <begin position="1"/>
        <end position="26"/>
    </location>
</feature>
<dbReference type="Pfam" id="PF01644">
    <property type="entry name" value="Chitin_synth_1"/>
    <property type="match status" value="2"/>
</dbReference>
<evidence type="ECO:0000256" key="7">
    <source>
        <dbReference type="ARBA" id="ARBA00022989"/>
    </source>
</evidence>
<feature type="transmembrane region" description="Helical" evidence="11">
    <location>
        <begin position="784"/>
        <end position="804"/>
    </location>
</feature>
<comment type="subcellular location">
    <subcellularLocation>
        <location evidence="1">Cell membrane</location>
        <topology evidence="1">Multi-pass membrane protein</topology>
    </subcellularLocation>
</comment>
<keyword evidence="4" id="KW-0328">Glycosyltransferase</keyword>
<evidence type="ECO:0000256" key="4">
    <source>
        <dbReference type="ARBA" id="ARBA00022676"/>
    </source>
</evidence>
<feature type="compositionally biased region" description="Basic and acidic residues" evidence="10">
    <location>
        <begin position="659"/>
        <end position="676"/>
    </location>
</feature>
<dbReference type="PANTHER" id="PTHR22914">
    <property type="entry name" value="CHITIN SYNTHASE"/>
    <property type="match status" value="1"/>
</dbReference>
<name>A0A642UPV1_DIURU</name>
<dbReference type="VEuPathDB" id="FungiDB:DIURU_002935"/>
<dbReference type="SUPFAM" id="SSF53448">
    <property type="entry name" value="Nucleotide-diphospho-sugar transferases"/>
    <property type="match status" value="1"/>
</dbReference>
<dbReference type="RefSeq" id="XP_034012223.1">
    <property type="nucleotide sequence ID" value="XM_034155641.1"/>
</dbReference>
<dbReference type="InterPro" id="IPR029044">
    <property type="entry name" value="Nucleotide-diphossugar_trans"/>
</dbReference>
<evidence type="ECO:0000256" key="2">
    <source>
        <dbReference type="ARBA" id="ARBA00012543"/>
    </source>
</evidence>
<feature type="transmembrane region" description="Helical" evidence="11">
    <location>
        <begin position="858"/>
        <end position="879"/>
    </location>
</feature>
<keyword evidence="3" id="KW-1003">Cell membrane</keyword>
<feature type="region of interest" description="Disordered" evidence="10">
    <location>
        <begin position="634"/>
        <end position="682"/>
    </location>
</feature>
<keyword evidence="7 11" id="KW-1133">Transmembrane helix</keyword>
<dbReference type="GO" id="GO:0005886">
    <property type="term" value="C:plasma membrane"/>
    <property type="evidence" value="ECO:0007669"/>
    <property type="project" value="UniProtKB-SubCell"/>
</dbReference>
<reference evidence="13 14" key="1">
    <citation type="submission" date="2019-07" db="EMBL/GenBank/DDBJ databases">
        <title>Genome assembly of two rare yeast pathogens: Diutina rugosa and Trichomonascus ciferrii.</title>
        <authorList>
            <person name="Mixao V."/>
            <person name="Saus E."/>
            <person name="Hansen A."/>
            <person name="Lass-Flor C."/>
            <person name="Gabaldon T."/>
        </authorList>
    </citation>
    <scope>NUCLEOTIDE SEQUENCE [LARGE SCALE GENOMIC DNA]</scope>
    <source>
        <strain evidence="13 14">CBS 613</strain>
    </source>
</reference>
<dbReference type="InterPro" id="IPR004835">
    <property type="entry name" value="Chitin_synth"/>
</dbReference>
<feature type="compositionally biased region" description="Basic and acidic residues" evidence="10">
    <location>
        <begin position="634"/>
        <end position="652"/>
    </location>
</feature>
<evidence type="ECO:0000256" key="8">
    <source>
        <dbReference type="ARBA" id="ARBA00023136"/>
    </source>
</evidence>
<evidence type="ECO:0000313" key="14">
    <source>
        <dbReference type="Proteomes" id="UP000449547"/>
    </source>
</evidence>
<evidence type="ECO:0000256" key="6">
    <source>
        <dbReference type="ARBA" id="ARBA00022692"/>
    </source>
</evidence>
<gene>
    <name evidence="13" type="ORF">DIURU_002935</name>
</gene>
<evidence type="ECO:0000256" key="10">
    <source>
        <dbReference type="SAM" id="MobiDB-lite"/>
    </source>
</evidence>
<dbReference type="GO" id="GO:0030428">
    <property type="term" value="C:cell septum"/>
    <property type="evidence" value="ECO:0007669"/>
    <property type="project" value="TreeGrafter"/>
</dbReference>
<evidence type="ECO:0000256" key="11">
    <source>
        <dbReference type="SAM" id="Phobius"/>
    </source>
</evidence>